<proteinExistence type="predicted"/>
<protein>
    <submittedName>
        <fullName evidence="1">Uncharacterized protein</fullName>
    </submittedName>
</protein>
<sequence>MPEQGKVARSWKR</sequence>
<name>A0A0A9CD36_ARUDO</name>
<accession>A0A0A9CD36</accession>
<reference evidence="1" key="2">
    <citation type="journal article" date="2015" name="Data Brief">
        <title>Shoot transcriptome of the giant reed, Arundo donax.</title>
        <authorList>
            <person name="Barrero R.A."/>
            <person name="Guerrero F.D."/>
            <person name="Moolhuijzen P."/>
            <person name="Goolsby J.A."/>
            <person name="Tidwell J."/>
            <person name="Bellgard S.E."/>
            <person name="Bellgard M.I."/>
        </authorList>
    </citation>
    <scope>NUCLEOTIDE SEQUENCE</scope>
    <source>
        <tissue evidence="1">Shoot tissue taken approximately 20 cm above the soil surface</tissue>
    </source>
</reference>
<dbReference type="EMBL" id="GBRH01224409">
    <property type="protein sequence ID" value="JAD73486.1"/>
    <property type="molecule type" value="Transcribed_RNA"/>
</dbReference>
<organism evidence="1">
    <name type="scientific">Arundo donax</name>
    <name type="common">Giant reed</name>
    <name type="synonym">Donax arundinaceus</name>
    <dbReference type="NCBI Taxonomy" id="35708"/>
    <lineage>
        <taxon>Eukaryota</taxon>
        <taxon>Viridiplantae</taxon>
        <taxon>Streptophyta</taxon>
        <taxon>Embryophyta</taxon>
        <taxon>Tracheophyta</taxon>
        <taxon>Spermatophyta</taxon>
        <taxon>Magnoliopsida</taxon>
        <taxon>Liliopsida</taxon>
        <taxon>Poales</taxon>
        <taxon>Poaceae</taxon>
        <taxon>PACMAD clade</taxon>
        <taxon>Arundinoideae</taxon>
        <taxon>Arundineae</taxon>
        <taxon>Arundo</taxon>
    </lineage>
</organism>
<reference evidence="1" key="1">
    <citation type="submission" date="2014-09" db="EMBL/GenBank/DDBJ databases">
        <authorList>
            <person name="Magalhaes I.L.F."/>
            <person name="Oliveira U."/>
            <person name="Santos F.R."/>
            <person name="Vidigal T.H.D.A."/>
            <person name="Brescovit A.D."/>
            <person name="Santos A.J."/>
        </authorList>
    </citation>
    <scope>NUCLEOTIDE SEQUENCE</scope>
    <source>
        <tissue evidence="1">Shoot tissue taken approximately 20 cm above the soil surface</tissue>
    </source>
</reference>
<evidence type="ECO:0000313" key="1">
    <source>
        <dbReference type="EMBL" id="JAD73486.1"/>
    </source>
</evidence>